<gene>
    <name evidence="1" type="ORF">FHR90_002220</name>
    <name evidence="2" type="ORF">HUK83_16470</name>
</gene>
<dbReference type="AlphaFoldDB" id="A0A839V4C6"/>
<evidence type="ECO:0000313" key="1">
    <source>
        <dbReference type="EMBL" id="MBB3174379.1"/>
    </source>
</evidence>
<keyword evidence="3" id="KW-1185">Reference proteome</keyword>
<sequence length="305" mass="33301">MFDRVVHADWSMAPGGRFAAGAERRGSVWSVDAPQPVGASEAFLDRLHCPGEPVLAGFDFPIGVPMAWGERSGLRDFRELLDVIGTPPWHAFGEVCERPQDISLRRPFFPYRNHPRPTASMLVDGLGVPDMESLLRRCERPGPGRKRASALFWTMGPAQVGKAALTGWKEILRPSRHAARIWPFDGPLDRLAWTPGLVIAETYPADALPTLRISRPTTFSKGRQSERMALVPAIVERLRAGLGSRRVTLTARAERALEEGFGRDPGGDAFDAFIGLLAMIATLETGPTAGASEIDACWEGAILGR</sequence>
<protein>
    <submittedName>
        <fullName evidence="2">DUF429 domain-containing protein</fullName>
    </submittedName>
</protein>
<organism evidence="1 3">
    <name type="scientific">Endobacter medicaginis</name>
    <dbReference type="NCBI Taxonomy" id="1181271"/>
    <lineage>
        <taxon>Bacteria</taxon>
        <taxon>Pseudomonadati</taxon>
        <taxon>Pseudomonadota</taxon>
        <taxon>Alphaproteobacteria</taxon>
        <taxon>Acetobacterales</taxon>
        <taxon>Acetobacteraceae</taxon>
        <taxon>Endobacter</taxon>
    </lineage>
</organism>
<comment type="caution">
    <text evidence="1">The sequence shown here is derived from an EMBL/GenBank/DDBJ whole genome shotgun (WGS) entry which is preliminary data.</text>
</comment>
<name>A0A839V4C6_9PROT</name>
<dbReference type="EMBL" id="JABXXQ010000553">
    <property type="protein sequence ID" value="NVN31921.1"/>
    <property type="molecule type" value="Genomic_DNA"/>
</dbReference>
<dbReference type="Proteomes" id="UP000557688">
    <property type="component" value="Unassembled WGS sequence"/>
</dbReference>
<evidence type="ECO:0000313" key="2">
    <source>
        <dbReference type="EMBL" id="NVN31921.1"/>
    </source>
</evidence>
<dbReference type="RefSeq" id="WP_176626535.1">
    <property type="nucleotide sequence ID" value="NZ_JABXXQ010000553.1"/>
</dbReference>
<evidence type="ECO:0000313" key="4">
    <source>
        <dbReference type="Proteomes" id="UP000565205"/>
    </source>
</evidence>
<dbReference type="Proteomes" id="UP000565205">
    <property type="component" value="Unassembled WGS sequence"/>
</dbReference>
<reference evidence="1 3" key="2">
    <citation type="submission" date="2020-08" db="EMBL/GenBank/DDBJ databases">
        <title>Genomic Encyclopedia of Type Strains, Phase III (KMG-III): the genomes of soil and plant-associated and newly described type strains.</title>
        <authorList>
            <person name="Whitman W."/>
        </authorList>
    </citation>
    <scope>NUCLEOTIDE SEQUENCE [LARGE SCALE GENOMIC DNA]</scope>
    <source>
        <strain evidence="1 3">CECT 8088</strain>
    </source>
</reference>
<evidence type="ECO:0000313" key="3">
    <source>
        <dbReference type="Proteomes" id="UP000557688"/>
    </source>
</evidence>
<dbReference type="EMBL" id="JACHXV010000007">
    <property type="protein sequence ID" value="MBB3174379.1"/>
    <property type="molecule type" value="Genomic_DNA"/>
</dbReference>
<accession>A0A839V4C6</accession>
<reference evidence="2 4" key="1">
    <citation type="submission" date="2020-06" db="EMBL/GenBank/DDBJ databases">
        <title>Description of novel acetic acid bacteria.</title>
        <authorList>
            <person name="Sombolestani A."/>
        </authorList>
    </citation>
    <scope>NUCLEOTIDE SEQUENCE [LARGE SCALE GENOMIC DNA]</scope>
    <source>
        <strain evidence="2 4">LMG 26838</strain>
    </source>
</reference>
<proteinExistence type="predicted"/>